<dbReference type="PROSITE" id="PS51502">
    <property type="entry name" value="S_R_A_B_BARREL"/>
    <property type="match status" value="1"/>
</dbReference>
<organism evidence="3 4">
    <name type="scientific">Claviceps africana</name>
    <dbReference type="NCBI Taxonomy" id="83212"/>
    <lineage>
        <taxon>Eukaryota</taxon>
        <taxon>Fungi</taxon>
        <taxon>Dikarya</taxon>
        <taxon>Ascomycota</taxon>
        <taxon>Pezizomycotina</taxon>
        <taxon>Sordariomycetes</taxon>
        <taxon>Hypocreomycetidae</taxon>
        <taxon>Hypocreales</taxon>
        <taxon>Clavicipitaceae</taxon>
        <taxon>Claviceps</taxon>
    </lineage>
</organism>
<dbReference type="SMART" id="SM00886">
    <property type="entry name" value="Dabb"/>
    <property type="match status" value="1"/>
</dbReference>
<accession>A0A8K0J9P8</accession>
<evidence type="ECO:0000256" key="1">
    <source>
        <dbReference type="ARBA" id="ARBA00011738"/>
    </source>
</evidence>
<dbReference type="AlphaFoldDB" id="A0A8K0J9P8"/>
<gene>
    <name evidence="3" type="ORF">E4U42_001676</name>
</gene>
<keyword evidence="4" id="KW-1185">Reference proteome</keyword>
<feature type="domain" description="Stress-response A/B barrel" evidence="2">
    <location>
        <begin position="3"/>
        <end position="109"/>
    </location>
</feature>
<comment type="caution">
    <text evidence="3">The sequence shown here is derived from an EMBL/GenBank/DDBJ whole genome shotgun (WGS) entry which is preliminary data.</text>
</comment>
<evidence type="ECO:0000313" key="4">
    <source>
        <dbReference type="Proteomes" id="UP000811619"/>
    </source>
</evidence>
<dbReference type="InterPro" id="IPR013097">
    <property type="entry name" value="Dabb"/>
</dbReference>
<dbReference type="EMBL" id="SRPY01000150">
    <property type="protein sequence ID" value="KAG5927878.1"/>
    <property type="molecule type" value="Genomic_DNA"/>
</dbReference>
<sequence>MSVTHIVSIGFKADATPEAIAQCCQDLLDLKHKCILASTQKPYIVSSKGGKDMSIENLSNGFTHVFVVEFASVADRDYYVKEDEAHRRFVEKWVASADGVAAKAMTVDFVAGSF</sequence>
<dbReference type="InterPro" id="IPR011008">
    <property type="entry name" value="Dimeric_a/b-barrel"/>
</dbReference>
<dbReference type="Pfam" id="PF07876">
    <property type="entry name" value="Dabb"/>
    <property type="match status" value="1"/>
</dbReference>
<reference evidence="3" key="1">
    <citation type="journal article" date="2020" name="bioRxiv">
        <title>Whole genome comparisons of ergot fungi reveals the divergence and evolution of species within the genus Claviceps are the result of varying mechanisms driving genome evolution and host range expansion.</title>
        <authorList>
            <person name="Wyka S.A."/>
            <person name="Mondo S.J."/>
            <person name="Liu M."/>
            <person name="Dettman J."/>
            <person name="Nalam V."/>
            <person name="Broders K.D."/>
        </authorList>
    </citation>
    <scope>NUCLEOTIDE SEQUENCE</scope>
    <source>
        <strain evidence="3">CCC 489</strain>
    </source>
</reference>
<dbReference type="SUPFAM" id="SSF54909">
    <property type="entry name" value="Dimeric alpha+beta barrel"/>
    <property type="match status" value="1"/>
</dbReference>
<dbReference type="OrthoDB" id="1601230at2759"/>
<protein>
    <recommendedName>
        <fullName evidence="2">Stress-response A/B barrel domain-containing protein</fullName>
    </recommendedName>
</protein>
<evidence type="ECO:0000313" key="3">
    <source>
        <dbReference type="EMBL" id="KAG5927878.1"/>
    </source>
</evidence>
<dbReference type="Gene3D" id="3.30.70.100">
    <property type="match status" value="1"/>
</dbReference>
<dbReference type="PANTHER" id="PTHR33178:SF10">
    <property type="entry name" value="STRESS-RESPONSE A_B BARREL DOMAIN-CONTAINING PROTEIN"/>
    <property type="match status" value="1"/>
</dbReference>
<dbReference type="Proteomes" id="UP000811619">
    <property type="component" value="Unassembled WGS sequence"/>
</dbReference>
<dbReference type="PANTHER" id="PTHR33178">
    <property type="match status" value="1"/>
</dbReference>
<proteinExistence type="predicted"/>
<dbReference type="InterPro" id="IPR044662">
    <property type="entry name" value="HS1/DABB1-like"/>
</dbReference>
<name>A0A8K0J9P8_9HYPO</name>
<comment type="subunit">
    <text evidence="1">Homodimer.</text>
</comment>
<evidence type="ECO:0000259" key="2">
    <source>
        <dbReference type="PROSITE" id="PS51502"/>
    </source>
</evidence>